<dbReference type="AlphaFoldDB" id="A0A919IZM4"/>
<proteinExistence type="predicted"/>
<keyword evidence="3" id="KW-1185">Reference proteome</keyword>
<name>A0A919IZM4_9ACTN</name>
<comment type="caution">
    <text evidence="2">The sequence shown here is derived from an EMBL/GenBank/DDBJ whole genome shotgun (WGS) entry which is preliminary data.</text>
</comment>
<protein>
    <recommendedName>
        <fullName evidence="1">DUF4232 domain-containing protein</fullName>
    </recommendedName>
</protein>
<dbReference type="InterPro" id="IPR025326">
    <property type="entry name" value="DUF4232"/>
</dbReference>
<gene>
    <name evidence="2" type="ORF">Afe05nite_28640</name>
</gene>
<evidence type="ECO:0000259" key="1">
    <source>
        <dbReference type="Pfam" id="PF14016"/>
    </source>
</evidence>
<accession>A0A919IZM4</accession>
<dbReference type="Pfam" id="PF14016">
    <property type="entry name" value="DUF4232"/>
    <property type="match status" value="1"/>
</dbReference>
<evidence type="ECO:0000313" key="2">
    <source>
        <dbReference type="EMBL" id="GIE11024.1"/>
    </source>
</evidence>
<dbReference type="Proteomes" id="UP000598174">
    <property type="component" value="Unassembled WGS sequence"/>
</dbReference>
<evidence type="ECO:0000313" key="3">
    <source>
        <dbReference type="Proteomes" id="UP000598174"/>
    </source>
</evidence>
<dbReference type="EMBL" id="BOMM01000022">
    <property type="protein sequence ID" value="GIE11024.1"/>
    <property type="molecule type" value="Genomic_DNA"/>
</dbReference>
<organism evidence="2 3">
    <name type="scientific">Paractinoplanes ferrugineus</name>
    <dbReference type="NCBI Taxonomy" id="113564"/>
    <lineage>
        <taxon>Bacteria</taxon>
        <taxon>Bacillati</taxon>
        <taxon>Actinomycetota</taxon>
        <taxon>Actinomycetes</taxon>
        <taxon>Micromonosporales</taxon>
        <taxon>Micromonosporaceae</taxon>
        <taxon>Paractinoplanes</taxon>
    </lineage>
</organism>
<reference evidence="2" key="1">
    <citation type="submission" date="2021-01" db="EMBL/GenBank/DDBJ databases">
        <title>Whole genome shotgun sequence of Actinoplanes ferrugineus NBRC 15555.</title>
        <authorList>
            <person name="Komaki H."/>
            <person name="Tamura T."/>
        </authorList>
    </citation>
    <scope>NUCLEOTIDE SEQUENCE</scope>
    <source>
        <strain evidence="2">NBRC 15555</strain>
    </source>
</reference>
<sequence>MPRCHTGDLAVKLGGGEGAAGTQYVPLVFTNKSGHKCTLYGYPGVSFVAGDAGTQVNKGFAREQNSKKTTVPLAPGGVAHATIAGSDVGFFDAAKCKPVPVRGFRVYPPDETAALFVALPGNACSADGVGQWRVMAIAPGAADR</sequence>
<feature type="domain" description="DUF4232" evidence="1">
    <location>
        <begin position="4"/>
        <end position="134"/>
    </location>
</feature>